<name>A0ABD0V204_DENTH</name>
<dbReference type="EMBL" id="JANQDX010000009">
    <property type="protein sequence ID" value="KAL0918931.1"/>
    <property type="molecule type" value="Genomic_DNA"/>
</dbReference>
<keyword evidence="3" id="KW-1185">Reference proteome</keyword>
<comment type="caution">
    <text evidence="2">The sequence shown here is derived from an EMBL/GenBank/DDBJ whole genome shotgun (WGS) entry which is preliminary data.</text>
</comment>
<evidence type="ECO:0000313" key="2">
    <source>
        <dbReference type="EMBL" id="KAL0918931.1"/>
    </source>
</evidence>
<feature type="region of interest" description="Disordered" evidence="1">
    <location>
        <begin position="138"/>
        <end position="190"/>
    </location>
</feature>
<sequence>MPAQEGLAEPTQPVQHGSDLFLGSRLRLKIWRAVSSSRIEETCIVCCFPAFTKRFLGTIGGWNSESSAVLFSTGRSFRFKGGIMAGRKVEVLEGEIGQLKTNFDEKISDFQNQFIFILEKMDERFAALEEMMRKMLEDKQKSATLESKETTGGHGRGGNPNPFRGTENPEVEILEGNDGMPPLEPLSREEMSIGYDRRGANFVGRREEFHHRGANFKGRRGEYNEGFGYPNSHHDSTLTKRKGNGKGNRQTQHPKPDLGTAVQQEKFTETTAQKHGTAGNRGAKKQAPTDNTNPQQRKKDTGEVALAERRKRRGRGKQTATNHPQSANRRGEGRRPTAHKTAANQPQNSSQSATVQQPKRHQTAARIQSRQPRFSSQKTGKQTATNLPRQPIEKEKGEGHQPIAQEPKHHMEQQGKGEPKRPGNRPPKDSTKSQTASPDSANQQGIPRAAGQKTERAHKERGGNSWH</sequence>
<protein>
    <submittedName>
        <fullName evidence="2">Uncharacterized protein</fullName>
    </submittedName>
</protein>
<feature type="compositionally biased region" description="Polar residues" evidence="1">
    <location>
        <begin position="432"/>
        <end position="445"/>
    </location>
</feature>
<reference evidence="2 3" key="1">
    <citation type="journal article" date="2024" name="Plant Biotechnol. J.">
        <title>Dendrobium thyrsiflorum genome and its molecular insights into genes involved in important horticultural traits.</title>
        <authorList>
            <person name="Chen B."/>
            <person name="Wang J.Y."/>
            <person name="Zheng P.J."/>
            <person name="Li K.L."/>
            <person name="Liang Y.M."/>
            <person name="Chen X.F."/>
            <person name="Zhang C."/>
            <person name="Zhao X."/>
            <person name="He X."/>
            <person name="Zhang G.Q."/>
            <person name="Liu Z.J."/>
            <person name="Xu Q."/>
        </authorList>
    </citation>
    <scope>NUCLEOTIDE SEQUENCE [LARGE SCALE GENOMIC DNA]</scope>
    <source>
        <strain evidence="2">GZMU011</strain>
    </source>
</reference>
<gene>
    <name evidence="2" type="ORF">M5K25_010980</name>
</gene>
<feature type="compositionally biased region" description="Polar residues" evidence="1">
    <location>
        <begin position="365"/>
        <end position="388"/>
    </location>
</feature>
<feature type="compositionally biased region" description="Polar residues" evidence="1">
    <location>
        <begin position="342"/>
        <end position="357"/>
    </location>
</feature>
<dbReference type="AlphaFoldDB" id="A0ABD0V204"/>
<accession>A0ABD0V204</accession>
<feature type="compositionally biased region" description="Polar residues" evidence="1">
    <location>
        <begin position="261"/>
        <end position="274"/>
    </location>
</feature>
<organism evidence="2 3">
    <name type="scientific">Dendrobium thyrsiflorum</name>
    <name type="common">Pinecone-like raceme dendrobium</name>
    <name type="synonym">Orchid</name>
    <dbReference type="NCBI Taxonomy" id="117978"/>
    <lineage>
        <taxon>Eukaryota</taxon>
        <taxon>Viridiplantae</taxon>
        <taxon>Streptophyta</taxon>
        <taxon>Embryophyta</taxon>
        <taxon>Tracheophyta</taxon>
        <taxon>Spermatophyta</taxon>
        <taxon>Magnoliopsida</taxon>
        <taxon>Liliopsida</taxon>
        <taxon>Asparagales</taxon>
        <taxon>Orchidaceae</taxon>
        <taxon>Epidendroideae</taxon>
        <taxon>Malaxideae</taxon>
        <taxon>Dendrobiinae</taxon>
        <taxon>Dendrobium</taxon>
    </lineage>
</organism>
<feature type="compositionally biased region" description="Basic and acidic residues" evidence="1">
    <location>
        <begin position="297"/>
        <end position="308"/>
    </location>
</feature>
<feature type="compositionally biased region" description="Basic and acidic residues" evidence="1">
    <location>
        <begin position="453"/>
        <end position="467"/>
    </location>
</feature>
<feature type="compositionally biased region" description="Basic and acidic residues" evidence="1">
    <location>
        <begin position="406"/>
        <end position="431"/>
    </location>
</feature>
<feature type="compositionally biased region" description="Polar residues" evidence="1">
    <location>
        <begin position="318"/>
        <end position="328"/>
    </location>
</feature>
<evidence type="ECO:0000313" key="3">
    <source>
        <dbReference type="Proteomes" id="UP001552299"/>
    </source>
</evidence>
<proteinExistence type="predicted"/>
<dbReference type="Proteomes" id="UP001552299">
    <property type="component" value="Unassembled WGS sequence"/>
</dbReference>
<feature type="compositionally biased region" description="Basic and acidic residues" evidence="1">
    <location>
        <begin position="138"/>
        <end position="151"/>
    </location>
</feature>
<feature type="region of interest" description="Disordered" evidence="1">
    <location>
        <begin position="215"/>
        <end position="467"/>
    </location>
</feature>
<evidence type="ECO:0000256" key="1">
    <source>
        <dbReference type="SAM" id="MobiDB-lite"/>
    </source>
</evidence>